<dbReference type="Proteomes" id="UP000236291">
    <property type="component" value="Unassembled WGS sequence"/>
</dbReference>
<keyword evidence="1" id="KW-0067">ATP-binding</keyword>
<reference evidence="3 4" key="2">
    <citation type="journal article" date="2017" name="Front. Plant Sci.">
        <title>Gene Classification and Mining of Molecular Markers Useful in Red Clover (Trifolium pratense) Breeding.</title>
        <authorList>
            <person name="Istvanek J."/>
            <person name="Dluhosova J."/>
            <person name="Dluhos P."/>
            <person name="Patkova L."/>
            <person name="Nedelnik J."/>
            <person name="Repkova J."/>
        </authorList>
    </citation>
    <scope>NUCLEOTIDE SEQUENCE [LARGE SCALE GENOMIC DNA]</scope>
    <source>
        <strain evidence="4">cv. Tatra</strain>
        <tissue evidence="3">Young leaves</tissue>
    </source>
</reference>
<comment type="similarity">
    <text evidence="1">Belongs to the helicase family.</text>
</comment>
<feature type="domain" description="DNA helicase Pif1-like DEAD-box helicase" evidence="2">
    <location>
        <begin position="236"/>
        <end position="268"/>
    </location>
</feature>
<keyword evidence="1" id="KW-0227">DNA damage</keyword>
<dbReference type="Pfam" id="PF05970">
    <property type="entry name" value="PIF1"/>
    <property type="match status" value="1"/>
</dbReference>
<evidence type="ECO:0000259" key="2">
    <source>
        <dbReference type="Pfam" id="PF05970"/>
    </source>
</evidence>
<dbReference type="PANTHER" id="PTHR10492">
    <property type="match status" value="1"/>
</dbReference>
<organism evidence="3 4">
    <name type="scientific">Trifolium pratense</name>
    <name type="common">Red clover</name>
    <dbReference type="NCBI Taxonomy" id="57577"/>
    <lineage>
        <taxon>Eukaryota</taxon>
        <taxon>Viridiplantae</taxon>
        <taxon>Streptophyta</taxon>
        <taxon>Embryophyta</taxon>
        <taxon>Tracheophyta</taxon>
        <taxon>Spermatophyta</taxon>
        <taxon>Magnoliopsida</taxon>
        <taxon>eudicotyledons</taxon>
        <taxon>Gunneridae</taxon>
        <taxon>Pentapetalae</taxon>
        <taxon>rosids</taxon>
        <taxon>fabids</taxon>
        <taxon>Fabales</taxon>
        <taxon>Fabaceae</taxon>
        <taxon>Papilionoideae</taxon>
        <taxon>50 kb inversion clade</taxon>
        <taxon>NPAAA clade</taxon>
        <taxon>Hologalegina</taxon>
        <taxon>IRL clade</taxon>
        <taxon>Trifolieae</taxon>
        <taxon>Trifolium</taxon>
    </lineage>
</organism>
<dbReference type="GO" id="GO:0016887">
    <property type="term" value="F:ATP hydrolysis activity"/>
    <property type="evidence" value="ECO:0007669"/>
    <property type="project" value="RHEA"/>
</dbReference>
<evidence type="ECO:0000256" key="1">
    <source>
        <dbReference type="RuleBase" id="RU363044"/>
    </source>
</evidence>
<gene>
    <name evidence="3" type="ORF">L195_g008270</name>
</gene>
<dbReference type="EC" id="5.6.2.3" evidence="1"/>
<dbReference type="GO" id="GO:0043139">
    <property type="term" value="F:5'-3' DNA helicase activity"/>
    <property type="evidence" value="ECO:0007669"/>
    <property type="project" value="UniProtKB-EC"/>
</dbReference>
<reference evidence="3 4" key="1">
    <citation type="journal article" date="2014" name="Am. J. Bot.">
        <title>Genome assembly and annotation for red clover (Trifolium pratense; Fabaceae).</title>
        <authorList>
            <person name="Istvanek J."/>
            <person name="Jaros M."/>
            <person name="Krenek A."/>
            <person name="Repkova J."/>
        </authorList>
    </citation>
    <scope>NUCLEOTIDE SEQUENCE [LARGE SCALE GENOMIC DNA]</scope>
    <source>
        <strain evidence="4">cv. Tatra</strain>
        <tissue evidence="3">Young leaves</tissue>
    </source>
</reference>
<dbReference type="PANTHER" id="PTHR10492:SF57">
    <property type="entry name" value="ATP-DEPENDENT DNA HELICASE"/>
    <property type="match status" value="1"/>
</dbReference>
<dbReference type="STRING" id="57577.A0A2K3P8P6"/>
<dbReference type="GO" id="GO:0006310">
    <property type="term" value="P:DNA recombination"/>
    <property type="evidence" value="ECO:0007669"/>
    <property type="project" value="UniProtKB-KW"/>
</dbReference>
<dbReference type="InterPro" id="IPR027417">
    <property type="entry name" value="P-loop_NTPase"/>
</dbReference>
<protein>
    <recommendedName>
        <fullName evidence="1">ATP-dependent DNA helicase</fullName>
        <ecNumber evidence="1">5.6.2.3</ecNumber>
    </recommendedName>
</protein>
<sequence>MMQDFKNGEFFGKVVAGVYTIEFQKLGLPRAHILLWLDQCNKLESPESINYVISVELPDEHMFPKLYALAHVDIEFCNKSNCIKYLFKYITKVDKVTAALEVDGEEIVDEIKQFYDCSYLSPSESIWRTFGFDIHCRWPGVTQCTFHLINEQRITFTDESNLPSVVARNREKKTMFCAWMEANKTYPLGRSLTYTQFASLFVYDPDARRWHPRKKQQSIGRLTFFPISNLVVGSSRLPFGGKTVVLGGDFRQILPMVPKGGRADIVHANQALVEFGKWILDIGDGKLGQSEDGEAIIEIPEDLRVKSSENYIGDIFYAIFPDFINNVGDYTFFQNRAILTPTLNLVEKVNDYVMSLLLGEEKEYLSCDTVSRCDEDVGIDQ</sequence>
<accession>A0A2K3P8P6</accession>
<keyword evidence="1 3" id="KW-0347">Helicase</keyword>
<evidence type="ECO:0000313" key="4">
    <source>
        <dbReference type="Proteomes" id="UP000236291"/>
    </source>
</evidence>
<keyword evidence="1" id="KW-0547">Nucleotide-binding</keyword>
<dbReference type="AlphaFoldDB" id="A0A2K3P8P6"/>
<dbReference type="EMBL" id="ASHM01004695">
    <property type="protein sequence ID" value="PNY11659.1"/>
    <property type="molecule type" value="Genomic_DNA"/>
</dbReference>
<comment type="caution">
    <text evidence="3">The sequence shown here is derived from an EMBL/GenBank/DDBJ whole genome shotgun (WGS) entry which is preliminary data.</text>
</comment>
<comment type="cofactor">
    <cofactor evidence="1">
        <name>Mg(2+)</name>
        <dbReference type="ChEBI" id="CHEBI:18420"/>
    </cofactor>
</comment>
<dbReference type="GO" id="GO:0000723">
    <property type="term" value="P:telomere maintenance"/>
    <property type="evidence" value="ECO:0007669"/>
    <property type="project" value="InterPro"/>
</dbReference>
<proteinExistence type="inferred from homology"/>
<dbReference type="SUPFAM" id="SSF52540">
    <property type="entry name" value="P-loop containing nucleoside triphosphate hydrolases"/>
    <property type="match status" value="1"/>
</dbReference>
<dbReference type="GO" id="GO:0005524">
    <property type="term" value="F:ATP binding"/>
    <property type="evidence" value="ECO:0007669"/>
    <property type="project" value="UniProtKB-KW"/>
</dbReference>
<dbReference type="InterPro" id="IPR010285">
    <property type="entry name" value="DNA_helicase_pif1-like_DEAD"/>
</dbReference>
<comment type="catalytic activity">
    <reaction evidence="1">
        <text>ATP + H2O = ADP + phosphate + H(+)</text>
        <dbReference type="Rhea" id="RHEA:13065"/>
        <dbReference type="ChEBI" id="CHEBI:15377"/>
        <dbReference type="ChEBI" id="CHEBI:15378"/>
        <dbReference type="ChEBI" id="CHEBI:30616"/>
        <dbReference type="ChEBI" id="CHEBI:43474"/>
        <dbReference type="ChEBI" id="CHEBI:456216"/>
        <dbReference type="EC" id="5.6.2.3"/>
    </reaction>
</comment>
<evidence type="ECO:0000313" key="3">
    <source>
        <dbReference type="EMBL" id="PNY11659.1"/>
    </source>
</evidence>
<keyword evidence="1" id="KW-0378">Hydrolase</keyword>
<name>A0A2K3P8P6_TRIPR</name>
<keyword evidence="1" id="KW-0234">DNA repair</keyword>
<dbReference type="GO" id="GO:0006281">
    <property type="term" value="P:DNA repair"/>
    <property type="evidence" value="ECO:0007669"/>
    <property type="project" value="UniProtKB-KW"/>
</dbReference>
<keyword evidence="1" id="KW-0233">DNA recombination</keyword>